<dbReference type="AlphaFoldDB" id="A0A2G6K647"/>
<dbReference type="GO" id="GO:0016757">
    <property type="term" value="F:glycosyltransferase activity"/>
    <property type="evidence" value="ECO:0007669"/>
    <property type="project" value="InterPro"/>
</dbReference>
<feature type="domain" description="Glycosyl transferase family 1" evidence="1">
    <location>
        <begin position="204"/>
        <end position="363"/>
    </location>
</feature>
<sequence length="389" mass="43930">MKRILFFNYEYPPLGGGAANATKAIIAEYAAMGTVHVDVVTSSIDEKFHTEKMGEHVHVYRLPIGKNPHNLTYQTKKELITYTYKAYFFAKKLCKKHSYDATHSFFAVPCGVISFWIQKRFNIPYIVSLRGADVPGYSERFTRMYRVLTPVILRVWKNAQCVVTNSTGLTALAQQSNPQQKFLCIPNGVDTTFYHPGARTPDDRKKEFIILCASRLSRRKGFRYAIDALASLVPRYPHVRMIIAGGEGNAMRELKARVHEKKLDNYVTFSGAYTKKDAPAIYHNADVFVMPSLNEGMSNNLLEALASGLPVLMTPTGGAQELVRDGENGYLIAMRDAQSIAEKLRVLIEHPEQCEEYGRNSRATAKQMSWKTVAEQYNTLYDTITQKTV</sequence>
<protein>
    <recommendedName>
        <fullName evidence="5">Glycosyl transferase family 1</fullName>
    </recommendedName>
</protein>
<dbReference type="PANTHER" id="PTHR45947:SF3">
    <property type="entry name" value="SULFOQUINOVOSYL TRANSFERASE SQD2"/>
    <property type="match status" value="1"/>
</dbReference>
<dbReference type="Pfam" id="PF00534">
    <property type="entry name" value="Glycos_transf_1"/>
    <property type="match status" value="1"/>
</dbReference>
<dbReference type="InterPro" id="IPR050194">
    <property type="entry name" value="Glycosyltransferase_grp1"/>
</dbReference>
<proteinExistence type="predicted"/>
<evidence type="ECO:0000259" key="2">
    <source>
        <dbReference type="Pfam" id="PF13579"/>
    </source>
</evidence>
<dbReference type="PANTHER" id="PTHR45947">
    <property type="entry name" value="SULFOQUINOVOSYL TRANSFERASE SQD2"/>
    <property type="match status" value="1"/>
</dbReference>
<evidence type="ECO:0000313" key="3">
    <source>
        <dbReference type="EMBL" id="PIE31161.1"/>
    </source>
</evidence>
<gene>
    <name evidence="3" type="ORF">CSA56_19195</name>
</gene>
<name>A0A2G6K647_9BACT</name>
<comment type="caution">
    <text evidence="3">The sequence shown here is derived from an EMBL/GenBank/DDBJ whole genome shotgun (WGS) entry which is preliminary data.</text>
</comment>
<dbReference type="EMBL" id="PDSK01000183">
    <property type="protein sequence ID" value="PIE31161.1"/>
    <property type="molecule type" value="Genomic_DNA"/>
</dbReference>
<dbReference type="InterPro" id="IPR001296">
    <property type="entry name" value="Glyco_trans_1"/>
</dbReference>
<evidence type="ECO:0000313" key="4">
    <source>
        <dbReference type="Proteomes" id="UP000230821"/>
    </source>
</evidence>
<dbReference type="CDD" id="cd03801">
    <property type="entry name" value="GT4_PimA-like"/>
    <property type="match status" value="1"/>
</dbReference>
<evidence type="ECO:0000259" key="1">
    <source>
        <dbReference type="Pfam" id="PF00534"/>
    </source>
</evidence>
<evidence type="ECO:0008006" key="5">
    <source>
        <dbReference type="Google" id="ProtNLM"/>
    </source>
</evidence>
<dbReference type="Gene3D" id="3.40.50.2000">
    <property type="entry name" value="Glycogen Phosphorylase B"/>
    <property type="match status" value="2"/>
</dbReference>
<dbReference type="SUPFAM" id="SSF53756">
    <property type="entry name" value="UDP-Glycosyltransferase/glycogen phosphorylase"/>
    <property type="match status" value="1"/>
</dbReference>
<reference evidence="3 4" key="1">
    <citation type="submission" date="2017-10" db="EMBL/GenBank/DDBJ databases">
        <title>Novel microbial diversity and functional potential in the marine mammal oral microbiome.</title>
        <authorList>
            <person name="Dudek N.K."/>
            <person name="Sun C.L."/>
            <person name="Burstein D."/>
            <person name="Kantor R.S."/>
            <person name="Aliaga Goltsman D.S."/>
            <person name="Bik E.M."/>
            <person name="Thomas B.C."/>
            <person name="Banfield J.F."/>
            <person name="Relman D.A."/>
        </authorList>
    </citation>
    <scope>NUCLEOTIDE SEQUENCE [LARGE SCALE GENOMIC DNA]</scope>
    <source>
        <strain evidence="3">DOLJORAL78_47_16</strain>
    </source>
</reference>
<dbReference type="Proteomes" id="UP000230821">
    <property type="component" value="Unassembled WGS sequence"/>
</dbReference>
<dbReference type="InterPro" id="IPR028098">
    <property type="entry name" value="Glyco_trans_4-like_N"/>
</dbReference>
<dbReference type="Pfam" id="PF13579">
    <property type="entry name" value="Glyco_trans_4_4"/>
    <property type="match status" value="1"/>
</dbReference>
<feature type="domain" description="Glycosyltransferase subfamily 4-like N-terminal" evidence="2">
    <location>
        <begin position="16"/>
        <end position="188"/>
    </location>
</feature>
<accession>A0A2G6K647</accession>
<organism evidence="3 4">
    <name type="scientific">candidate division KSB3 bacterium</name>
    <dbReference type="NCBI Taxonomy" id="2044937"/>
    <lineage>
        <taxon>Bacteria</taxon>
        <taxon>candidate division KSB3</taxon>
    </lineage>
</organism>